<evidence type="ECO:0000256" key="6">
    <source>
        <dbReference type="SAM" id="Phobius"/>
    </source>
</evidence>
<gene>
    <name evidence="8" type="ORF">I7X39_19790</name>
</gene>
<dbReference type="PANTHER" id="PTHR43124">
    <property type="entry name" value="PURINE EFFLUX PUMP PBUE"/>
    <property type="match status" value="1"/>
</dbReference>
<dbReference type="GO" id="GO:0005886">
    <property type="term" value="C:plasma membrane"/>
    <property type="evidence" value="ECO:0007669"/>
    <property type="project" value="UniProtKB-SubCell"/>
</dbReference>
<dbReference type="EMBL" id="JAEDAK010000018">
    <property type="protein sequence ID" value="MBH9579141.1"/>
    <property type="molecule type" value="Genomic_DNA"/>
</dbReference>
<evidence type="ECO:0000313" key="9">
    <source>
        <dbReference type="Proteomes" id="UP000613266"/>
    </source>
</evidence>
<name>A0A931J3X0_9BURK</name>
<dbReference type="SUPFAM" id="SSF103473">
    <property type="entry name" value="MFS general substrate transporter"/>
    <property type="match status" value="1"/>
</dbReference>
<feature type="transmembrane region" description="Helical" evidence="6">
    <location>
        <begin position="137"/>
        <end position="159"/>
    </location>
</feature>
<evidence type="ECO:0000256" key="4">
    <source>
        <dbReference type="ARBA" id="ARBA00022989"/>
    </source>
</evidence>
<comment type="subcellular location">
    <subcellularLocation>
        <location evidence="1">Cell membrane</location>
        <topology evidence="1">Multi-pass membrane protein</topology>
    </subcellularLocation>
</comment>
<dbReference type="Proteomes" id="UP000613266">
    <property type="component" value="Unassembled WGS sequence"/>
</dbReference>
<feature type="domain" description="Major facilitator superfamily (MFS) profile" evidence="7">
    <location>
        <begin position="210"/>
        <end position="386"/>
    </location>
</feature>
<feature type="transmembrane region" description="Helical" evidence="6">
    <location>
        <begin position="165"/>
        <end position="182"/>
    </location>
</feature>
<feature type="transmembrane region" description="Helical" evidence="6">
    <location>
        <begin position="366"/>
        <end position="383"/>
    </location>
</feature>
<dbReference type="PANTHER" id="PTHR43124:SF3">
    <property type="entry name" value="CHLORAMPHENICOL EFFLUX PUMP RV0191"/>
    <property type="match status" value="1"/>
</dbReference>
<feature type="transmembrane region" description="Helical" evidence="6">
    <location>
        <begin position="12"/>
        <end position="36"/>
    </location>
</feature>
<evidence type="ECO:0000256" key="1">
    <source>
        <dbReference type="ARBA" id="ARBA00004651"/>
    </source>
</evidence>
<keyword evidence="9" id="KW-1185">Reference proteome</keyword>
<proteinExistence type="predicted"/>
<feature type="transmembrane region" description="Helical" evidence="6">
    <location>
        <begin position="214"/>
        <end position="235"/>
    </location>
</feature>
<evidence type="ECO:0000256" key="3">
    <source>
        <dbReference type="ARBA" id="ARBA00022692"/>
    </source>
</evidence>
<dbReference type="InterPro" id="IPR020846">
    <property type="entry name" value="MFS_dom"/>
</dbReference>
<evidence type="ECO:0000256" key="2">
    <source>
        <dbReference type="ARBA" id="ARBA00022475"/>
    </source>
</evidence>
<evidence type="ECO:0000259" key="7">
    <source>
        <dbReference type="PROSITE" id="PS50850"/>
    </source>
</evidence>
<dbReference type="RefSeq" id="WP_198112909.1">
    <property type="nucleotide sequence ID" value="NZ_JAEDAK010000018.1"/>
</dbReference>
<feature type="transmembrane region" description="Helical" evidence="6">
    <location>
        <begin position="42"/>
        <end position="63"/>
    </location>
</feature>
<protein>
    <submittedName>
        <fullName evidence="8">MFS transporter</fullName>
    </submittedName>
</protein>
<organism evidence="8 9">
    <name type="scientific">Inhella proteolytica</name>
    <dbReference type="NCBI Taxonomy" id="2795029"/>
    <lineage>
        <taxon>Bacteria</taxon>
        <taxon>Pseudomonadati</taxon>
        <taxon>Pseudomonadota</taxon>
        <taxon>Betaproteobacteria</taxon>
        <taxon>Burkholderiales</taxon>
        <taxon>Sphaerotilaceae</taxon>
        <taxon>Inhella</taxon>
    </lineage>
</organism>
<reference evidence="8" key="1">
    <citation type="submission" date="2020-12" db="EMBL/GenBank/DDBJ databases">
        <title>The genome sequence of Inhella sp. 1Y17.</title>
        <authorList>
            <person name="Liu Y."/>
        </authorList>
    </citation>
    <scope>NUCLEOTIDE SEQUENCE</scope>
    <source>
        <strain evidence="8">1Y17</strain>
    </source>
</reference>
<keyword evidence="2" id="KW-1003">Cell membrane</keyword>
<feature type="transmembrane region" description="Helical" evidence="6">
    <location>
        <begin position="300"/>
        <end position="323"/>
    </location>
</feature>
<dbReference type="InterPro" id="IPR036259">
    <property type="entry name" value="MFS_trans_sf"/>
</dbReference>
<dbReference type="InterPro" id="IPR011701">
    <property type="entry name" value="MFS"/>
</dbReference>
<evidence type="ECO:0000256" key="5">
    <source>
        <dbReference type="ARBA" id="ARBA00023136"/>
    </source>
</evidence>
<dbReference type="Gene3D" id="1.20.1250.20">
    <property type="entry name" value="MFS general substrate transporter like domains"/>
    <property type="match status" value="1"/>
</dbReference>
<feature type="transmembrane region" description="Helical" evidence="6">
    <location>
        <begin position="241"/>
        <end position="263"/>
    </location>
</feature>
<dbReference type="PROSITE" id="PS50850">
    <property type="entry name" value="MFS"/>
    <property type="match status" value="1"/>
</dbReference>
<feature type="transmembrane region" description="Helical" evidence="6">
    <location>
        <begin position="98"/>
        <end position="116"/>
    </location>
</feature>
<dbReference type="AlphaFoldDB" id="A0A931J3X0"/>
<dbReference type="Pfam" id="PF07690">
    <property type="entry name" value="MFS_1"/>
    <property type="match status" value="1"/>
</dbReference>
<feature type="transmembrane region" description="Helical" evidence="6">
    <location>
        <begin position="75"/>
        <end position="92"/>
    </location>
</feature>
<sequence length="386" mass="40068">MSHSLPAGFWRLIAAIVAVHACMATTRVASTLWLLHTGHGEVTVGVLLALVALAPALLGPAAGAWADRYGLWKPMQIATALALVGTAAPLLWTHVSTLVIGAIGTGGAIGVAAVAVQREVAQRARELTDQSASQRMYSWVALGPALSNTLAPLLAGALIDTVSHRAAFGAAVLMVPVGLWLLRERRHLPRPVLTQRVSTRPAWDLLEAKSLRQLLVINLVLAAAWDAHSFVVPVLGHARGYSASTIGAILACFSVAGMAVRLLIIRFAGAWSERLMLRSAMGVTMAMSAVYAFLPGPLGLMLGSACLGLALGSVQPTVLAALTHATPPERHGQVLGLRMMATNAAGVTLPMGFGLLAGLAGVGGPLWLTAAMVAAVWPATKVLRAV</sequence>
<dbReference type="GO" id="GO:0022857">
    <property type="term" value="F:transmembrane transporter activity"/>
    <property type="evidence" value="ECO:0007669"/>
    <property type="project" value="InterPro"/>
</dbReference>
<keyword evidence="5 6" id="KW-0472">Membrane</keyword>
<comment type="caution">
    <text evidence="8">The sequence shown here is derived from an EMBL/GenBank/DDBJ whole genome shotgun (WGS) entry which is preliminary data.</text>
</comment>
<dbReference type="PRINTS" id="PR01035">
    <property type="entry name" value="TCRTETA"/>
</dbReference>
<accession>A0A931J3X0</accession>
<keyword evidence="4 6" id="KW-1133">Transmembrane helix</keyword>
<keyword evidence="3 6" id="KW-0812">Transmembrane</keyword>
<dbReference type="InterPro" id="IPR001958">
    <property type="entry name" value="Tet-R_TetA/multi-R_MdtG-like"/>
</dbReference>
<dbReference type="InterPro" id="IPR050189">
    <property type="entry name" value="MFS_Efflux_Transporters"/>
</dbReference>
<evidence type="ECO:0000313" key="8">
    <source>
        <dbReference type="EMBL" id="MBH9579141.1"/>
    </source>
</evidence>